<evidence type="ECO:0000313" key="1">
    <source>
        <dbReference type="EMBL" id="BFO80864.1"/>
    </source>
</evidence>
<dbReference type="EMBL" id="AP035789">
    <property type="protein sequence ID" value="BFO80864.1"/>
    <property type="molecule type" value="Genomic_DNA"/>
</dbReference>
<protein>
    <recommendedName>
        <fullName evidence="2">TolC family protein</fullName>
    </recommendedName>
</protein>
<proteinExistence type="predicted"/>
<accession>A0AB33JGY8</accession>
<sequence>MIGAILGAGASLASGIMNANSVKSTNRTNLQIAREQNQFNLEQWKREVAYNDARWNAQNEYNSPEQQMQRYAAAGINPFMAVSNISAGNSESLTAPRGTPAAGATMQPTDYSFINNAASNAVNMYYQIKSQDAQIQNLEEQTRKQRIENTYLGAMRSAELKKLGLDSQAVSLENEYSDRTMESRIFAGNLEKDNAAASYFNLMEDVELKKTQNEINRWSLNVEKPQQLALAIQQTRSILALQKSQTDLNDKQSSLVAKQILKVEAEKLGIDLNNEVLDKSVDFLIANNAVKEMDAGVHGSGISAKNNALDKVLKFRGDRKYVHKVRNWNK</sequence>
<gene>
    <name evidence="1" type="ORF">GTC17262_10550</name>
</gene>
<reference evidence="1" key="1">
    <citation type="submission" date="2024-07" db="EMBL/GenBank/DDBJ databases">
        <title>Complete genome sequence of Prevotella sp. YM-2024 GTC17262.</title>
        <authorList>
            <person name="Hayashi M."/>
            <person name="Muto Y."/>
            <person name="Tanaka K."/>
            <person name="Niwa H."/>
        </authorList>
    </citation>
    <scope>NUCLEOTIDE SEQUENCE</scope>
    <source>
        <strain evidence="1">GTC17262</strain>
    </source>
</reference>
<organism evidence="1">
    <name type="scientific">Prevotella sp. GTC17262</name>
    <dbReference type="NCBI Taxonomy" id="3236797"/>
    <lineage>
        <taxon>Bacteria</taxon>
        <taxon>Pseudomonadati</taxon>
        <taxon>Bacteroidota</taxon>
        <taxon>Bacteroidia</taxon>
        <taxon>Bacteroidales</taxon>
        <taxon>Prevotellaceae</taxon>
        <taxon>Prevotella</taxon>
    </lineage>
</organism>
<evidence type="ECO:0008006" key="2">
    <source>
        <dbReference type="Google" id="ProtNLM"/>
    </source>
</evidence>
<name>A0AB33JGY8_9BACT</name>
<dbReference type="AlphaFoldDB" id="A0AB33JGY8"/>